<dbReference type="NCBIfam" id="TIGR04056">
    <property type="entry name" value="OMP_RagA_SusC"/>
    <property type="match status" value="1"/>
</dbReference>
<dbReference type="InterPro" id="IPR023997">
    <property type="entry name" value="TonB-dep_OMP_SusC/RagA_CS"/>
</dbReference>
<keyword evidence="6 7" id="KW-0998">Cell outer membrane</keyword>
<feature type="chain" id="PRO_5046583594" evidence="8">
    <location>
        <begin position="29"/>
        <end position="1052"/>
    </location>
</feature>
<name>A0ABS3M2B8_9BACT</name>
<dbReference type="Proteomes" id="UP000664265">
    <property type="component" value="Unassembled WGS sequence"/>
</dbReference>
<evidence type="ECO:0000256" key="2">
    <source>
        <dbReference type="ARBA" id="ARBA00022448"/>
    </source>
</evidence>
<evidence type="ECO:0000256" key="5">
    <source>
        <dbReference type="ARBA" id="ARBA00023136"/>
    </source>
</evidence>
<evidence type="ECO:0000256" key="1">
    <source>
        <dbReference type="ARBA" id="ARBA00004571"/>
    </source>
</evidence>
<dbReference type="Gene3D" id="2.170.130.10">
    <property type="entry name" value="TonB-dependent receptor, plug domain"/>
    <property type="match status" value="1"/>
</dbReference>
<keyword evidence="5 7" id="KW-0472">Membrane</keyword>
<feature type="signal peptide" evidence="8">
    <location>
        <begin position="1"/>
        <end position="28"/>
    </location>
</feature>
<evidence type="ECO:0000256" key="4">
    <source>
        <dbReference type="ARBA" id="ARBA00022692"/>
    </source>
</evidence>
<feature type="domain" description="TonB-dependent receptor plug" evidence="9">
    <location>
        <begin position="136"/>
        <end position="257"/>
    </location>
</feature>
<dbReference type="SUPFAM" id="SSF49464">
    <property type="entry name" value="Carboxypeptidase regulatory domain-like"/>
    <property type="match status" value="1"/>
</dbReference>
<evidence type="ECO:0000256" key="8">
    <source>
        <dbReference type="SAM" id="SignalP"/>
    </source>
</evidence>
<dbReference type="InterPro" id="IPR037066">
    <property type="entry name" value="Plug_dom_sf"/>
</dbReference>
<sequence>MMNKNQLLSFPVILLGGLLLAATQPANANPVSPDPTETQQQAKAVAGIVLDETGEPVIGASVFEEGTRNGVVTDLDGKFSINVKANARLTVTYVGYTPQTVAVGGRNTLRIVLAPASNELNEVVVTALGIKREKKALGYAMQEVKTDGLTENKSFSVANMLQGKVAGVQIAQSGTGLGGSTRIVMRGLNSLSGNNQPLWVVDGFPINDSSVEQADQWGGSDYAGAASEINPEDIESISVLKGANAAALYGSRAQNGAIVITTKKGRRGQPLRLEYNGTLDVTTVYSPYDYQNIYGQGAAGAYDSSAKASWGPKMTGQTVENWRKLFYGDDRYSSYALTPQKDYIKDFYRTGVSYSNTITATSGGENISGRLSFTDTRADDITPNFNQNRQYIDFHTEMNNKLITVGIKASYMHQKTNNRPGQGEYGQMVQLVKMPRGIRLSDLENPRGIGAYINNAENWSGPSDNFSNPYALCATENGNKAVRNRFMGQLSATVRFTDYLRLTGRAGMDWYNDAIKNYNTLPDPTSTASQYIKSSQTNQEFNADLILYFDKRFDDFSVNANLGTSVENTKYDALSSSSGRFAIPGTVTLANGLTQTTSEGFSKKEIQSVFAQATFGYKSMVYLDLTGRNDWSSTLPAKNRSYFYPSVSVSGIMSEMFKLPDWMNYWKLRASWAMVGNDTDPYQLATLYYLWTTGDKLDAEGDKVNPNIIKEYLSKTKALADLKPEKTNSFEIGTEFRFFNNRLGLDFTYYNTNTKDQILSVGMPGSSGYTAKSINAGEIKSHGFELMLNGTPVQTKDWQWDLNLNWGMSRTTCESLTEGISRFTLGETRIAKVVVSSGGKYGDIVGKAFKRDANGKIVVNASGLPEAVEDQVVGNMTPKWTGSVGSSLRYKDLTFSCLVDIRHGGEFVSVTDAYACQQGTSSRTLKGREANDLIVVDGVTESGQANTVGVTSEAYWNAIGGPTGVAEAFIHSGSYIKMRELSLGYILPQSWFRNTPIKYAKLSLVGRDLFYFHKNAPVNPEGAFSRSDYAQAFELASLPPTRSFGLALNVKF</sequence>
<dbReference type="Gene3D" id="2.60.40.1120">
    <property type="entry name" value="Carboxypeptidase-like, regulatory domain"/>
    <property type="match status" value="1"/>
</dbReference>
<evidence type="ECO:0000256" key="7">
    <source>
        <dbReference type="PROSITE-ProRule" id="PRU01360"/>
    </source>
</evidence>
<evidence type="ECO:0000256" key="3">
    <source>
        <dbReference type="ARBA" id="ARBA00022452"/>
    </source>
</evidence>
<keyword evidence="8" id="KW-0732">Signal</keyword>
<organism evidence="10 11">
    <name type="scientific">Prevotella illustrans</name>
    <dbReference type="NCBI Taxonomy" id="2800387"/>
    <lineage>
        <taxon>Bacteria</taxon>
        <taxon>Pseudomonadati</taxon>
        <taxon>Bacteroidota</taxon>
        <taxon>Bacteroidia</taxon>
        <taxon>Bacteroidales</taxon>
        <taxon>Prevotellaceae</taxon>
        <taxon>Prevotella</taxon>
    </lineage>
</organism>
<keyword evidence="3 7" id="KW-1134">Transmembrane beta strand</keyword>
<dbReference type="SUPFAM" id="SSF56935">
    <property type="entry name" value="Porins"/>
    <property type="match status" value="1"/>
</dbReference>
<dbReference type="PROSITE" id="PS52016">
    <property type="entry name" value="TONB_DEPENDENT_REC_3"/>
    <property type="match status" value="1"/>
</dbReference>
<protein>
    <submittedName>
        <fullName evidence="10">SusC/RagA family TonB-linked outer membrane protein</fullName>
    </submittedName>
</protein>
<gene>
    <name evidence="10" type="ORF">JHU38_00825</name>
</gene>
<keyword evidence="2 7" id="KW-0813">Transport</keyword>
<dbReference type="InterPro" id="IPR023996">
    <property type="entry name" value="TonB-dep_OMP_SusC/RagA"/>
</dbReference>
<evidence type="ECO:0000313" key="11">
    <source>
        <dbReference type="Proteomes" id="UP000664265"/>
    </source>
</evidence>
<reference evidence="10 11" key="1">
    <citation type="submission" date="2021-01" db="EMBL/GenBank/DDBJ databases">
        <title>Prevotella A2931 sp. nov.</title>
        <authorList>
            <person name="Buhl M."/>
            <person name="Oberhettinger P."/>
        </authorList>
    </citation>
    <scope>NUCLEOTIDE SEQUENCE [LARGE SCALE GENOMIC DNA]</scope>
    <source>
        <strain evidence="10 11">A2931</strain>
    </source>
</reference>
<comment type="subcellular location">
    <subcellularLocation>
        <location evidence="1 7">Cell outer membrane</location>
        <topology evidence="1 7">Multi-pass membrane protein</topology>
    </subcellularLocation>
</comment>
<dbReference type="InterPro" id="IPR012910">
    <property type="entry name" value="Plug_dom"/>
</dbReference>
<dbReference type="EMBL" id="JAERMS010000001">
    <property type="protein sequence ID" value="MBO1362338.1"/>
    <property type="molecule type" value="Genomic_DNA"/>
</dbReference>
<keyword evidence="11" id="KW-1185">Reference proteome</keyword>
<dbReference type="RefSeq" id="WP_107582338.1">
    <property type="nucleotide sequence ID" value="NZ_JAERMS010000001.1"/>
</dbReference>
<proteinExistence type="inferred from homology"/>
<dbReference type="Pfam" id="PF07715">
    <property type="entry name" value="Plug"/>
    <property type="match status" value="1"/>
</dbReference>
<dbReference type="NCBIfam" id="TIGR04057">
    <property type="entry name" value="SusC_RagA_signa"/>
    <property type="match status" value="1"/>
</dbReference>
<dbReference type="InterPro" id="IPR039426">
    <property type="entry name" value="TonB-dep_rcpt-like"/>
</dbReference>
<comment type="similarity">
    <text evidence="7">Belongs to the TonB-dependent receptor family.</text>
</comment>
<keyword evidence="4 7" id="KW-0812">Transmembrane</keyword>
<evidence type="ECO:0000313" key="10">
    <source>
        <dbReference type="EMBL" id="MBO1362338.1"/>
    </source>
</evidence>
<evidence type="ECO:0000256" key="6">
    <source>
        <dbReference type="ARBA" id="ARBA00023237"/>
    </source>
</evidence>
<dbReference type="InterPro" id="IPR008969">
    <property type="entry name" value="CarboxyPept-like_regulatory"/>
</dbReference>
<accession>A0ABS3M2B8</accession>
<dbReference type="InterPro" id="IPR036942">
    <property type="entry name" value="Beta-barrel_TonB_sf"/>
</dbReference>
<evidence type="ECO:0000259" key="9">
    <source>
        <dbReference type="Pfam" id="PF07715"/>
    </source>
</evidence>
<dbReference type="Pfam" id="PF13715">
    <property type="entry name" value="CarbopepD_reg_2"/>
    <property type="match status" value="1"/>
</dbReference>
<comment type="caution">
    <text evidence="10">The sequence shown here is derived from an EMBL/GenBank/DDBJ whole genome shotgun (WGS) entry which is preliminary data.</text>
</comment>
<dbReference type="Gene3D" id="2.40.170.20">
    <property type="entry name" value="TonB-dependent receptor, beta-barrel domain"/>
    <property type="match status" value="1"/>
</dbReference>